<dbReference type="VEuPathDB" id="TrichDB:TVAG_296230"/>
<dbReference type="Gene3D" id="1.25.40.540">
    <property type="entry name" value="TAP42-like family"/>
    <property type="match status" value="1"/>
</dbReference>
<dbReference type="PANTHER" id="PTHR10933">
    <property type="entry name" value="IMMUNOGLOBULIN-BINDING PROTEIN 1"/>
    <property type="match status" value="1"/>
</dbReference>
<keyword evidence="3" id="KW-1185">Reference proteome</keyword>
<dbReference type="InParanoid" id="A2F772"/>
<feature type="region of interest" description="Disordered" evidence="1">
    <location>
        <begin position="207"/>
        <end position="308"/>
    </location>
</feature>
<gene>
    <name evidence="2" type="ORF">TVAG_296230</name>
</gene>
<organism evidence="2 3">
    <name type="scientific">Trichomonas vaginalis (strain ATCC PRA-98 / G3)</name>
    <dbReference type="NCBI Taxonomy" id="412133"/>
    <lineage>
        <taxon>Eukaryota</taxon>
        <taxon>Metamonada</taxon>
        <taxon>Parabasalia</taxon>
        <taxon>Trichomonadida</taxon>
        <taxon>Trichomonadidae</taxon>
        <taxon>Trichomonas</taxon>
    </lineage>
</organism>
<dbReference type="GO" id="GO:0035303">
    <property type="term" value="P:regulation of dephosphorylation"/>
    <property type="evidence" value="ECO:0000318"/>
    <property type="project" value="GO_Central"/>
</dbReference>
<evidence type="ECO:0000256" key="1">
    <source>
        <dbReference type="SAM" id="MobiDB-lite"/>
    </source>
</evidence>
<proteinExistence type="predicted"/>
<dbReference type="PANTHER" id="PTHR10933:SF9">
    <property type="entry name" value="IMMUNOGLOBULIN-BINDING PROTEIN 1"/>
    <property type="match status" value="1"/>
</dbReference>
<dbReference type="GO" id="GO:0009966">
    <property type="term" value="P:regulation of signal transduction"/>
    <property type="evidence" value="ECO:0007669"/>
    <property type="project" value="InterPro"/>
</dbReference>
<dbReference type="InterPro" id="IPR007304">
    <property type="entry name" value="TAP46-like"/>
</dbReference>
<dbReference type="Pfam" id="PF04177">
    <property type="entry name" value="TAP42"/>
    <property type="match status" value="1"/>
</dbReference>
<protein>
    <recommendedName>
        <fullName evidence="4">TAP42-like family protein</fullName>
    </recommendedName>
</protein>
<reference evidence="2" key="1">
    <citation type="submission" date="2006-10" db="EMBL/GenBank/DDBJ databases">
        <authorList>
            <person name="Amadeo P."/>
            <person name="Zhao Q."/>
            <person name="Wortman J."/>
            <person name="Fraser-Liggett C."/>
            <person name="Carlton J."/>
        </authorList>
    </citation>
    <scope>NUCLEOTIDE SEQUENCE</scope>
    <source>
        <strain evidence="2">G3</strain>
    </source>
</reference>
<dbReference type="GO" id="GO:0005829">
    <property type="term" value="C:cytosol"/>
    <property type="evidence" value="ECO:0000318"/>
    <property type="project" value="GO_Central"/>
</dbReference>
<dbReference type="VEuPathDB" id="TrichDB:TVAGG3_0162170"/>
<dbReference type="STRING" id="5722.A2F772"/>
<dbReference type="InterPro" id="IPR038511">
    <property type="entry name" value="TAP42/TAP46-like_sf"/>
</dbReference>
<dbReference type="Proteomes" id="UP000001542">
    <property type="component" value="Unassembled WGS sequence"/>
</dbReference>
<evidence type="ECO:0000313" key="3">
    <source>
        <dbReference type="Proteomes" id="UP000001542"/>
    </source>
</evidence>
<dbReference type="RefSeq" id="XP_001312169.1">
    <property type="nucleotide sequence ID" value="XM_001312168.1"/>
</dbReference>
<sequence length="308" mass="35882">MSQDFDAGVLPFAFFRQCELDYNKLVHKPAKSEEDIATLTNLISRLEKVWDHFRVGKFYSRNEELDEYSNSTLRFFMIPFYIGRLHLNFQGTERPAHLEAAAAYLTAFSDQMVQFKIAQKELPPPSNPTERRNRAVSEYNERRELEQRIARMSELTKPGEERGQLGDQVDEHAEREAIMDLLKLSVIEARSSARSANDELPFAKMHAAGIKPEEPKEPPRKPWFQRIDREQMRNKVFAPLEDVMPRELPPDDETFAQPGAPPPDINSENEEEREKARKKRAEWDDWKDDHPPFSVDSSSDWYTSAKKK</sequence>
<dbReference type="KEGG" id="tva:4757045"/>
<name>A2F772_TRIV3</name>
<dbReference type="SMR" id="A2F772"/>
<dbReference type="AlphaFoldDB" id="A2F772"/>
<reference evidence="2" key="2">
    <citation type="journal article" date="2007" name="Science">
        <title>Draft genome sequence of the sexually transmitted pathogen Trichomonas vaginalis.</title>
        <authorList>
            <person name="Carlton J.M."/>
            <person name="Hirt R.P."/>
            <person name="Silva J.C."/>
            <person name="Delcher A.L."/>
            <person name="Schatz M."/>
            <person name="Zhao Q."/>
            <person name="Wortman J.R."/>
            <person name="Bidwell S.L."/>
            <person name="Alsmark U.C.M."/>
            <person name="Besteiro S."/>
            <person name="Sicheritz-Ponten T."/>
            <person name="Noel C.J."/>
            <person name="Dacks J.B."/>
            <person name="Foster P.G."/>
            <person name="Simillion C."/>
            <person name="Van de Peer Y."/>
            <person name="Miranda-Saavedra D."/>
            <person name="Barton G.J."/>
            <person name="Westrop G.D."/>
            <person name="Mueller S."/>
            <person name="Dessi D."/>
            <person name="Fiori P.L."/>
            <person name="Ren Q."/>
            <person name="Paulsen I."/>
            <person name="Zhang H."/>
            <person name="Bastida-Corcuera F.D."/>
            <person name="Simoes-Barbosa A."/>
            <person name="Brown M.T."/>
            <person name="Hayes R.D."/>
            <person name="Mukherjee M."/>
            <person name="Okumura C.Y."/>
            <person name="Schneider R."/>
            <person name="Smith A.J."/>
            <person name="Vanacova S."/>
            <person name="Villalvazo M."/>
            <person name="Haas B.J."/>
            <person name="Pertea M."/>
            <person name="Feldblyum T.V."/>
            <person name="Utterback T.R."/>
            <person name="Shu C.L."/>
            <person name="Osoegawa K."/>
            <person name="de Jong P.J."/>
            <person name="Hrdy I."/>
            <person name="Horvathova L."/>
            <person name="Zubacova Z."/>
            <person name="Dolezal P."/>
            <person name="Malik S.B."/>
            <person name="Logsdon J.M. Jr."/>
            <person name="Henze K."/>
            <person name="Gupta A."/>
            <person name="Wang C.C."/>
            <person name="Dunne R.L."/>
            <person name="Upcroft J.A."/>
            <person name="Upcroft P."/>
            <person name="White O."/>
            <person name="Salzberg S.L."/>
            <person name="Tang P."/>
            <person name="Chiu C.-H."/>
            <person name="Lee Y.-S."/>
            <person name="Embley T.M."/>
            <person name="Coombs G.H."/>
            <person name="Mottram J.C."/>
            <person name="Tachezy J."/>
            <person name="Fraser-Liggett C.M."/>
            <person name="Johnson P.J."/>
        </authorList>
    </citation>
    <scope>NUCLEOTIDE SEQUENCE [LARGE SCALE GENOMIC DNA]</scope>
    <source>
        <strain evidence="2">G3</strain>
    </source>
</reference>
<feature type="compositionally biased region" description="Basic and acidic residues" evidence="1">
    <location>
        <begin position="129"/>
        <end position="143"/>
    </location>
</feature>
<feature type="compositionally biased region" description="Basic and acidic residues" evidence="1">
    <location>
        <begin position="211"/>
        <end position="233"/>
    </location>
</feature>
<feature type="region of interest" description="Disordered" evidence="1">
    <location>
        <begin position="119"/>
        <end position="143"/>
    </location>
</feature>
<dbReference type="GO" id="GO:0051721">
    <property type="term" value="F:protein phosphatase 2A binding"/>
    <property type="evidence" value="ECO:0000318"/>
    <property type="project" value="GO_Central"/>
</dbReference>
<accession>A2F772</accession>
<dbReference type="OrthoDB" id="10261753at2759"/>
<feature type="compositionally biased region" description="Basic and acidic residues" evidence="1">
    <location>
        <begin position="281"/>
        <end position="291"/>
    </location>
</feature>
<evidence type="ECO:0008006" key="4">
    <source>
        <dbReference type="Google" id="ProtNLM"/>
    </source>
</evidence>
<dbReference type="FunCoup" id="A2F772">
    <property type="interactions" value="434"/>
</dbReference>
<dbReference type="EMBL" id="DS113644">
    <property type="protein sequence ID" value="EAX99239.1"/>
    <property type="molecule type" value="Genomic_DNA"/>
</dbReference>
<evidence type="ECO:0000313" key="2">
    <source>
        <dbReference type="EMBL" id="EAX99239.1"/>
    </source>
</evidence>